<dbReference type="PANTHER" id="PTHR24211:SF35">
    <property type="entry name" value="PRICKLE-LIKE PROTEIN 4"/>
    <property type="match status" value="1"/>
</dbReference>
<dbReference type="Pfam" id="PF00412">
    <property type="entry name" value="LIM"/>
    <property type="match status" value="2"/>
</dbReference>
<keyword evidence="1 4" id="KW-0479">Metal-binding</keyword>
<dbReference type="GeneID" id="103119473"/>
<dbReference type="CDD" id="cd09341">
    <property type="entry name" value="LIM2_Testin_like"/>
    <property type="match status" value="1"/>
</dbReference>
<name>A0ABM3XAF1_ERIEU</name>
<feature type="domain" description="LIM zinc-binding" evidence="6">
    <location>
        <begin position="85"/>
        <end position="150"/>
    </location>
</feature>
<reference evidence="8" key="1">
    <citation type="submission" date="2025-08" db="UniProtKB">
        <authorList>
            <consortium name="RefSeq"/>
        </authorList>
    </citation>
    <scope>IDENTIFICATION</scope>
</reference>
<dbReference type="SMART" id="SM00132">
    <property type="entry name" value="LIM"/>
    <property type="match status" value="2"/>
</dbReference>
<keyword evidence="7" id="KW-1185">Reference proteome</keyword>
<dbReference type="Proteomes" id="UP001652624">
    <property type="component" value="Chromosome 4"/>
</dbReference>
<evidence type="ECO:0000256" key="1">
    <source>
        <dbReference type="ARBA" id="ARBA00022723"/>
    </source>
</evidence>
<keyword evidence="3 4" id="KW-0440">LIM domain</keyword>
<evidence type="ECO:0000259" key="6">
    <source>
        <dbReference type="PROSITE" id="PS50023"/>
    </source>
</evidence>
<sequence length="341" mass="36844">MSVLKSCWPHGGERFIPWLPDPPAISDSGAGHLPEADSEDISAQEPYCLVLGEEELAELRLFCAQRRQEALGQGLIHVVPPKHQHTCEKCREPLKPGEHGVFAAHAGKQRCWHLACFACQACGQALISLIYFYHDGHLYCSRHHAELLRPRCPACDQLIFSPRCTEAEGRCWHENHFCCQDCAGPLGGGRYALPGGGPCCPSCFESRYSDAASSPDLTAAGRASLAAPPLSPQTRAWGPAALTARPWLERSEGLPSPPSAAVRAAAPDGFLGWGQWRRGSAETQKGTAPSGAPRPAPPHRYFPLLPAPTRRARGGCLDPARSRSVQPGIRPSHPKSSSRTP</sequence>
<dbReference type="PANTHER" id="PTHR24211">
    <property type="entry name" value="LIM DOMAIN-CONTAINING PROTEIN"/>
    <property type="match status" value="1"/>
</dbReference>
<keyword evidence="2 4" id="KW-0862">Zinc</keyword>
<feature type="domain" description="LIM zinc-binding" evidence="6">
    <location>
        <begin position="151"/>
        <end position="210"/>
    </location>
</feature>
<evidence type="ECO:0000313" key="8">
    <source>
        <dbReference type="RefSeq" id="XP_060045801.1"/>
    </source>
</evidence>
<evidence type="ECO:0000256" key="5">
    <source>
        <dbReference type="SAM" id="MobiDB-lite"/>
    </source>
</evidence>
<protein>
    <submittedName>
        <fullName evidence="8">Prickle-like protein 4 isoform X1</fullName>
    </submittedName>
</protein>
<dbReference type="CDD" id="cd09340">
    <property type="entry name" value="LIM1_Testin_like"/>
    <property type="match status" value="1"/>
</dbReference>
<evidence type="ECO:0000256" key="4">
    <source>
        <dbReference type="PROSITE-ProRule" id="PRU00125"/>
    </source>
</evidence>
<evidence type="ECO:0000256" key="3">
    <source>
        <dbReference type="ARBA" id="ARBA00023038"/>
    </source>
</evidence>
<evidence type="ECO:0000256" key="2">
    <source>
        <dbReference type="ARBA" id="ARBA00022833"/>
    </source>
</evidence>
<dbReference type="SUPFAM" id="SSF57716">
    <property type="entry name" value="Glucocorticoid receptor-like (DNA-binding domain)"/>
    <property type="match status" value="1"/>
</dbReference>
<accession>A0ABM3XAF1</accession>
<dbReference type="InterPro" id="IPR047120">
    <property type="entry name" value="Pk/Esn/Tes"/>
</dbReference>
<proteinExistence type="predicted"/>
<gene>
    <name evidence="8" type="primary">PRICKLE4</name>
</gene>
<evidence type="ECO:0000313" key="7">
    <source>
        <dbReference type="Proteomes" id="UP001652624"/>
    </source>
</evidence>
<dbReference type="RefSeq" id="XP_060045801.1">
    <property type="nucleotide sequence ID" value="XM_060189818.1"/>
</dbReference>
<organism evidence="7 8">
    <name type="scientific">Erinaceus europaeus</name>
    <name type="common">Western European hedgehog</name>
    <dbReference type="NCBI Taxonomy" id="9365"/>
    <lineage>
        <taxon>Eukaryota</taxon>
        <taxon>Metazoa</taxon>
        <taxon>Chordata</taxon>
        <taxon>Craniata</taxon>
        <taxon>Vertebrata</taxon>
        <taxon>Euteleostomi</taxon>
        <taxon>Mammalia</taxon>
        <taxon>Eutheria</taxon>
        <taxon>Laurasiatheria</taxon>
        <taxon>Eulipotyphla</taxon>
        <taxon>Erinaceidae</taxon>
        <taxon>Erinaceinae</taxon>
        <taxon>Erinaceus</taxon>
    </lineage>
</organism>
<dbReference type="PROSITE" id="PS00478">
    <property type="entry name" value="LIM_DOMAIN_1"/>
    <property type="match status" value="1"/>
</dbReference>
<dbReference type="PROSITE" id="PS50023">
    <property type="entry name" value="LIM_DOMAIN_2"/>
    <property type="match status" value="2"/>
</dbReference>
<dbReference type="InterPro" id="IPR001781">
    <property type="entry name" value="Znf_LIM"/>
</dbReference>
<feature type="region of interest" description="Disordered" evidence="5">
    <location>
        <begin position="279"/>
        <end position="341"/>
    </location>
</feature>
<dbReference type="Gene3D" id="2.10.110.10">
    <property type="entry name" value="Cysteine Rich Protein"/>
    <property type="match status" value="2"/>
</dbReference>